<reference evidence="7 8" key="1">
    <citation type="submission" date="2024-06" db="EMBL/GenBank/DDBJ databases">
        <title>Genomic Encyclopedia of Type Strains, Phase IV (KMG-IV): sequencing the most valuable type-strain genomes for metagenomic binning, comparative biology and taxonomic classification.</title>
        <authorList>
            <person name="Goeker M."/>
        </authorList>
    </citation>
    <scope>NUCLEOTIDE SEQUENCE [LARGE SCALE GENOMIC DNA]</scope>
    <source>
        <strain evidence="7 8">DSM 17809</strain>
    </source>
</reference>
<dbReference type="EMBL" id="JBEPLU010000001">
    <property type="protein sequence ID" value="MET3527116.1"/>
    <property type="molecule type" value="Genomic_DNA"/>
</dbReference>
<evidence type="ECO:0000259" key="6">
    <source>
        <dbReference type="PROSITE" id="PS50937"/>
    </source>
</evidence>
<evidence type="ECO:0000256" key="3">
    <source>
        <dbReference type="ARBA" id="ARBA00023125"/>
    </source>
</evidence>
<dbReference type="GO" id="GO:0003677">
    <property type="term" value="F:DNA binding"/>
    <property type="evidence" value="ECO:0007669"/>
    <property type="project" value="UniProtKB-KW"/>
</dbReference>
<dbReference type="SMART" id="SM00422">
    <property type="entry name" value="HTH_MERR"/>
    <property type="match status" value="1"/>
</dbReference>
<keyword evidence="4" id="KW-0804">Transcription</keyword>
<dbReference type="SUPFAM" id="SSF46955">
    <property type="entry name" value="Putative DNA-binding domain"/>
    <property type="match status" value="1"/>
</dbReference>
<protein>
    <submittedName>
        <fullName evidence="7">DNA-binding transcriptional MerR regulator</fullName>
    </submittedName>
</protein>
<dbReference type="PANTHER" id="PTHR30204">
    <property type="entry name" value="REDOX-CYCLING DRUG-SENSING TRANSCRIPTIONAL ACTIVATOR SOXR"/>
    <property type="match status" value="1"/>
</dbReference>
<evidence type="ECO:0000256" key="5">
    <source>
        <dbReference type="SAM" id="Coils"/>
    </source>
</evidence>
<name>A0ABV2EJ98_9CAUL</name>
<keyword evidence="1" id="KW-0678">Repressor</keyword>
<feature type="domain" description="HTH merR-type" evidence="6">
    <location>
        <begin position="19"/>
        <end position="87"/>
    </location>
</feature>
<dbReference type="CDD" id="cd00592">
    <property type="entry name" value="HTH_MerR-like"/>
    <property type="match status" value="1"/>
</dbReference>
<dbReference type="Gene3D" id="1.10.1660.10">
    <property type="match status" value="1"/>
</dbReference>
<dbReference type="PROSITE" id="PS00552">
    <property type="entry name" value="HTH_MERR_1"/>
    <property type="match status" value="1"/>
</dbReference>
<evidence type="ECO:0000256" key="1">
    <source>
        <dbReference type="ARBA" id="ARBA00022491"/>
    </source>
</evidence>
<keyword evidence="5" id="KW-0175">Coiled coil</keyword>
<dbReference type="PANTHER" id="PTHR30204:SF69">
    <property type="entry name" value="MERR-FAMILY TRANSCRIPTIONAL REGULATOR"/>
    <property type="match status" value="1"/>
</dbReference>
<evidence type="ECO:0000256" key="2">
    <source>
        <dbReference type="ARBA" id="ARBA00023015"/>
    </source>
</evidence>
<dbReference type="InterPro" id="IPR047057">
    <property type="entry name" value="MerR_fam"/>
</dbReference>
<comment type="caution">
    <text evidence="7">The sequence shown here is derived from an EMBL/GenBank/DDBJ whole genome shotgun (WGS) entry which is preliminary data.</text>
</comment>
<dbReference type="RefSeq" id="WP_354297628.1">
    <property type="nucleotide sequence ID" value="NZ_JBEPLU010000001.1"/>
</dbReference>
<keyword evidence="3 7" id="KW-0238">DNA-binding</keyword>
<dbReference type="Pfam" id="PF13411">
    <property type="entry name" value="MerR_1"/>
    <property type="match status" value="1"/>
</dbReference>
<evidence type="ECO:0000313" key="7">
    <source>
        <dbReference type="EMBL" id="MET3527116.1"/>
    </source>
</evidence>
<gene>
    <name evidence="7" type="ORF">ABID41_002211</name>
</gene>
<proteinExistence type="predicted"/>
<accession>A0ABV2EJ98</accession>
<keyword evidence="8" id="KW-1185">Reference proteome</keyword>
<dbReference type="Proteomes" id="UP001549110">
    <property type="component" value="Unassembled WGS sequence"/>
</dbReference>
<keyword evidence="2" id="KW-0805">Transcription regulation</keyword>
<evidence type="ECO:0000256" key="4">
    <source>
        <dbReference type="ARBA" id="ARBA00023163"/>
    </source>
</evidence>
<dbReference type="PRINTS" id="PR00040">
    <property type="entry name" value="HTHMERR"/>
</dbReference>
<feature type="coiled-coil region" evidence="5">
    <location>
        <begin position="102"/>
        <end position="129"/>
    </location>
</feature>
<dbReference type="InterPro" id="IPR000551">
    <property type="entry name" value="MerR-type_HTH_dom"/>
</dbReference>
<organism evidence="7 8">
    <name type="scientific">Phenylobacterium koreense</name>
    <dbReference type="NCBI Taxonomy" id="266125"/>
    <lineage>
        <taxon>Bacteria</taxon>
        <taxon>Pseudomonadati</taxon>
        <taxon>Pseudomonadota</taxon>
        <taxon>Alphaproteobacteria</taxon>
        <taxon>Caulobacterales</taxon>
        <taxon>Caulobacteraceae</taxon>
        <taxon>Phenylobacterium</taxon>
    </lineage>
</organism>
<sequence>MDRNTEGARRLRVLPRTSYVTLGAAMRELGLTARALRYYEEVGLIEADRDRLNCRRYDERAMDRLRLIAQFRQAGLDVRDIRLILDRREESGAPDGHIACAMTKLEERLAVLEAERRSIQEALGSLKQRSPASAHRSATRSAAAILRQARPGRAAILDRAS</sequence>
<dbReference type="InterPro" id="IPR009061">
    <property type="entry name" value="DNA-bd_dom_put_sf"/>
</dbReference>
<dbReference type="PROSITE" id="PS50937">
    <property type="entry name" value="HTH_MERR_2"/>
    <property type="match status" value="1"/>
</dbReference>
<evidence type="ECO:0000313" key="8">
    <source>
        <dbReference type="Proteomes" id="UP001549110"/>
    </source>
</evidence>